<evidence type="ECO:0000313" key="2">
    <source>
        <dbReference type="EMBL" id="KAK3334616.1"/>
    </source>
</evidence>
<comment type="caution">
    <text evidence="2">The sequence shown here is derived from an EMBL/GenBank/DDBJ whole genome shotgun (WGS) entry which is preliminary data.</text>
</comment>
<dbReference type="GeneID" id="87867124"/>
<reference evidence="2" key="1">
    <citation type="journal article" date="2023" name="Mol. Phylogenet. Evol.">
        <title>Genome-scale phylogeny and comparative genomics of the fungal order Sordariales.</title>
        <authorList>
            <person name="Hensen N."/>
            <person name="Bonometti L."/>
            <person name="Westerberg I."/>
            <person name="Brannstrom I.O."/>
            <person name="Guillou S."/>
            <person name="Cros-Aarteil S."/>
            <person name="Calhoun S."/>
            <person name="Haridas S."/>
            <person name="Kuo A."/>
            <person name="Mondo S."/>
            <person name="Pangilinan J."/>
            <person name="Riley R."/>
            <person name="LaButti K."/>
            <person name="Andreopoulos B."/>
            <person name="Lipzen A."/>
            <person name="Chen C."/>
            <person name="Yan M."/>
            <person name="Daum C."/>
            <person name="Ng V."/>
            <person name="Clum A."/>
            <person name="Steindorff A."/>
            <person name="Ohm R.A."/>
            <person name="Martin F."/>
            <person name="Silar P."/>
            <person name="Natvig D.O."/>
            <person name="Lalanne C."/>
            <person name="Gautier V."/>
            <person name="Ament-Velasquez S.L."/>
            <person name="Kruys A."/>
            <person name="Hutchinson M.I."/>
            <person name="Powell A.J."/>
            <person name="Barry K."/>
            <person name="Miller A.N."/>
            <person name="Grigoriev I.V."/>
            <person name="Debuchy R."/>
            <person name="Gladieux P."/>
            <person name="Hiltunen Thoren M."/>
            <person name="Johannesson H."/>
        </authorList>
    </citation>
    <scope>NUCLEOTIDE SEQUENCE</scope>
    <source>
        <strain evidence="2">CBS 560.94</strain>
    </source>
</reference>
<accession>A0AAE0J0E1</accession>
<feature type="compositionally biased region" description="Basic and acidic residues" evidence="1">
    <location>
        <begin position="53"/>
        <end position="62"/>
    </location>
</feature>
<feature type="region of interest" description="Disordered" evidence="1">
    <location>
        <begin position="1"/>
        <end position="62"/>
    </location>
</feature>
<name>A0AAE0J0E1_9PEZI</name>
<gene>
    <name evidence="2" type="ORF">B0H65DRAFT_553559</name>
</gene>
<reference evidence="2" key="2">
    <citation type="submission" date="2023-06" db="EMBL/GenBank/DDBJ databases">
        <authorList>
            <consortium name="Lawrence Berkeley National Laboratory"/>
            <person name="Haridas S."/>
            <person name="Hensen N."/>
            <person name="Bonometti L."/>
            <person name="Westerberg I."/>
            <person name="Brannstrom I.O."/>
            <person name="Guillou S."/>
            <person name="Cros-Aarteil S."/>
            <person name="Calhoun S."/>
            <person name="Kuo A."/>
            <person name="Mondo S."/>
            <person name="Pangilinan J."/>
            <person name="Riley R."/>
            <person name="Labutti K."/>
            <person name="Andreopoulos B."/>
            <person name="Lipzen A."/>
            <person name="Chen C."/>
            <person name="Yanf M."/>
            <person name="Daum C."/>
            <person name="Ng V."/>
            <person name="Clum A."/>
            <person name="Steindorff A."/>
            <person name="Ohm R."/>
            <person name="Martin F."/>
            <person name="Silar P."/>
            <person name="Natvig D."/>
            <person name="Lalanne C."/>
            <person name="Gautier V."/>
            <person name="Ament-Velasquez S.L."/>
            <person name="Kruys A."/>
            <person name="Hutchinson M.I."/>
            <person name="Powell A.J."/>
            <person name="Barry K."/>
            <person name="Miller A.N."/>
            <person name="Grigoriev I.V."/>
            <person name="Debuchy R."/>
            <person name="Gladieux P."/>
            <person name="Thoren M.H."/>
            <person name="Johannesson H."/>
        </authorList>
    </citation>
    <scope>NUCLEOTIDE SEQUENCE</scope>
    <source>
        <strain evidence="2">CBS 560.94</strain>
    </source>
</reference>
<sequence>MADNGVDEVESLHQNKESSRLGDNNTVIPPGLSQEQGVMMAQPHQDLAPISPHHPDHGHADDAQQSFTYEHMQVDQHPFGDPFGGITGNLPSLERLNYLNRWL</sequence>
<dbReference type="Proteomes" id="UP001278500">
    <property type="component" value="Unassembled WGS sequence"/>
</dbReference>
<organism evidence="2 3">
    <name type="scientific">Neurospora tetraspora</name>
    <dbReference type="NCBI Taxonomy" id="94610"/>
    <lineage>
        <taxon>Eukaryota</taxon>
        <taxon>Fungi</taxon>
        <taxon>Dikarya</taxon>
        <taxon>Ascomycota</taxon>
        <taxon>Pezizomycotina</taxon>
        <taxon>Sordariomycetes</taxon>
        <taxon>Sordariomycetidae</taxon>
        <taxon>Sordariales</taxon>
        <taxon>Sordariaceae</taxon>
        <taxon>Neurospora</taxon>
    </lineage>
</organism>
<keyword evidence="3" id="KW-1185">Reference proteome</keyword>
<evidence type="ECO:0000256" key="1">
    <source>
        <dbReference type="SAM" id="MobiDB-lite"/>
    </source>
</evidence>
<proteinExistence type="predicted"/>
<dbReference type="RefSeq" id="XP_062676782.1">
    <property type="nucleotide sequence ID" value="XM_062829970.1"/>
</dbReference>
<dbReference type="EMBL" id="JAUEPP010000010">
    <property type="protein sequence ID" value="KAK3334616.1"/>
    <property type="molecule type" value="Genomic_DNA"/>
</dbReference>
<feature type="compositionally biased region" description="Basic and acidic residues" evidence="1">
    <location>
        <begin position="10"/>
        <end position="20"/>
    </location>
</feature>
<evidence type="ECO:0000313" key="3">
    <source>
        <dbReference type="Proteomes" id="UP001278500"/>
    </source>
</evidence>
<protein>
    <submittedName>
        <fullName evidence="2">Uncharacterized protein</fullName>
    </submittedName>
</protein>
<dbReference type="AlphaFoldDB" id="A0AAE0J0E1"/>